<dbReference type="PANTHER" id="PTHR19353">
    <property type="entry name" value="FATTY ACID DESATURASE 2"/>
    <property type="match status" value="1"/>
</dbReference>
<comment type="caution">
    <text evidence="3">The sequence shown here is derived from an EMBL/GenBank/DDBJ whole genome shotgun (WGS) entry which is preliminary data.</text>
</comment>
<evidence type="ECO:0000313" key="3">
    <source>
        <dbReference type="EMBL" id="TWT88151.1"/>
    </source>
</evidence>
<evidence type="ECO:0000259" key="2">
    <source>
        <dbReference type="Pfam" id="PF00487"/>
    </source>
</evidence>
<dbReference type="PANTHER" id="PTHR19353:SF19">
    <property type="entry name" value="DELTA(5) FATTY ACID DESATURASE C-RELATED"/>
    <property type="match status" value="1"/>
</dbReference>
<feature type="transmembrane region" description="Helical" evidence="1">
    <location>
        <begin position="104"/>
        <end position="124"/>
    </location>
</feature>
<gene>
    <name evidence="3" type="ORF">Mal64_16280</name>
</gene>
<keyword evidence="1" id="KW-1133">Transmembrane helix</keyword>
<proteinExistence type="predicted"/>
<keyword evidence="1" id="KW-0812">Transmembrane</keyword>
<dbReference type="GO" id="GO:0016717">
    <property type="term" value="F:oxidoreductase activity, acting on paired donors, with oxidation of a pair of donors resulting in the reduction of molecular oxygen to two molecules of water"/>
    <property type="evidence" value="ECO:0007669"/>
    <property type="project" value="TreeGrafter"/>
</dbReference>
<feature type="transmembrane region" description="Helical" evidence="1">
    <location>
        <begin position="155"/>
        <end position="182"/>
    </location>
</feature>
<feature type="domain" description="Fatty acid desaturase" evidence="2">
    <location>
        <begin position="69"/>
        <end position="348"/>
    </location>
</feature>
<accession>A0A5C5ZMR4</accession>
<organism evidence="3 4">
    <name type="scientific">Pseudobythopirellula maris</name>
    <dbReference type="NCBI Taxonomy" id="2527991"/>
    <lineage>
        <taxon>Bacteria</taxon>
        <taxon>Pseudomonadati</taxon>
        <taxon>Planctomycetota</taxon>
        <taxon>Planctomycetia</taxon>
        <taxon>Pirellulales</taxon>
        <taxon>Lacipirellulaceae</taxon>
        <taxon>Pseudobythopirellula</taxon>
    </lineage>
</organism>
<keyword evidence="1" id="KW-0472">Membrane</keyword>
<evidence type="ECO:0000256" key="1">
    <source>
        <dbReference type="SAM" id="Phobius"/>
    </source>
</evidence>
<feature type="transmembrane region" description="Helical" evidence="1">
    <location>
        <begin position="43"/>
        <end position="60"/>
    </location>
</feature>
<name>A0A5C5ZMR4_9BACT</name>
<protein>
    <submittedName>
        <fullName evidence="3">Fatty acid desaturase</fullName>
    </submittedName>
</protein>
<dbReference type="GO" id="GO:0016020">
    <property type="term" value="C:membrane"/>
    <property type="evidence" value="ECO:0007669"/>
    <property type="project" value="TreeGrafter"/>
</dbReference>
<dbReference type="RefSeq" id="WP_146398961.1">
    <property type="nucleotide sequence ID" value="NZ_SJPQ01000002.1"/>
</dbReference>
<dbReference type="InterPro" id="IPR012171">
    <property type="entry name" value="Fatty_acid_desaturase"/>
</dbReference>
<sequence>MNRIAEAKPPKPAAGVAPSAPHGDFSLAQARSIVGEYFRPNPWVYWTDFLLSWAVAMFAFKAVQFTSIGWPARIGCFFLSSLLIYRCGLFIHELMHIPEKEFKAFRFVWNLLAGIPFLIPTFVYQTHVDHHRRKHYGTEHDGEYLPLSHRSPWHIVAYLAQSFVIPILAIVRFGVLTPLTWFNTPLRDWVHRHASSMIIDPMYLRPLPTKKALRAIRWQELGCFLFICVMGFGSWRGLHGAGNLGPYFLPQAYLTGVFVVTVNALRTLGAHRWLNDSDKKDEAQMTFVEQMLDSVNYPTAGSLAPVWAPMGLRFHALHHIFPSMPYHALAKAHKRLMRDLPSDSPYRQTNSDSLLAELGELWRRAAASQKG</sequence>
<dbReference type="Pfam" id="PF00487">
    <property type="entry name" value="FA_desaturase"/>
    <property type="match status" value="1"/>
</dbReference>
<feature type="transmembrane region" description="Helical" evidence="1">
    <location>
        <begin position="72"/>
        <end position="92"/>
    </location>
</feature>
<feature type="transmembrane region" description="Helical" evidence="1">
    <location>
        <begin position="215"/>
        <end position="235"/>
    </location>
</feature>
<evidence type="ECO:0000313" key="4">
    <source>
        <dbReference type="Proteomes" id="UP000315440"/>
    </source>
</evidence>
<keyword evidence="4" id="KW-1185">Reference proteome</keyword>
<dbReference type="Proteomes" id="UP000315440">
    <property type="component" value="Unassembled WGS sequence"/>
</dbReference>
<dbReference type="GO" id="GO:0008610">
    <property type="term" value="P:lipid biosynthetic process"/>
    <property type="evidence" value="ECO:0007669"/>
    <property type="project" value="UniProtKB-ARBA"/>
</dbReference>
<dbReference type="InterPro" id="IPR005804">
    <property type="entry name" value="FA_desaturase_dom"/>
</dbReference>
<feature type="transmembrane region" description="Helical" evidence="1">
    <location>
        <begin position="247"/>
        <end position="265"/>
    </location>
</feature>
<reference evidence="3 4" key="1">
    <citation type="submission" date="2019-02" db="EMBL/GenBank/DDBJ databases">
        <title>Deep-cultivation of Planctomycetes and their phenomic and genomic characterization uncovers novel biology.</title>
        <authorList>
            <person name="Wiegand S."/>
            <person name="Jogler M."/>
            <person name="Boedeker C."/>
            <person name="Pinto D."/>
            <person name="Vollmers J."/>
            <person name="Rivas-Marin E."/>
            <person name="Kohn T."/>
            <person name="Peeters S.H."/>
            <person name="Heuer A."/>
            <person name="Rast P."/>
            <person name="Oberbeckmann S."/>
            <person name="Bunk B."/>
            <person name="Jeske O."/>
            <person name="Meyerdierks A."/>
            <person name="Storesund J.E."/>
            <person name="Kallscheuer N."/>
            <person name="Luecker S."/>
            <person name="Lage O.M."/>
            <person name="Pohl T."/>
            <person name="Merkel B.J."/>
            <person name="Hornburger P."/>
            <person name="Mueller R.-W."/>
            <person name="Bruemmer F."/>
            <person name="Labrenz M."/>
            <person name="Spormann A.M."/>
            <person name="Op Den Camp H."/>
            <person name="Overmann J."/>
            <person name="Amann R."/>
            <person name="Jetten M.S.M."/>
            <person name="Mascher T."/>
            <person name="Medema M.H."/>
            <person name="Devos D.P."/>
            <person name="Kaster A.-K."/>
            <person name="Ovreas L."/>
            <person name="Rohde M."/>
            <person name="Galperin M.Y."/>
            <person name="Jogler C."/>
        </authorList>
    </citation>
    <scope>NUCLEOTIDE SEQUENCE [LARGE SCALE GENOMIC DNA]</scope>
    <source>
        <strain evidence="3 4">Mal64</strain>
    </source>
</reference>
<dbReference type="EMBL" id="SJPQ01000002">
    <property type="protein sequence ID" value="TWT88151.1"/>
    <property type="molecule type" value="Genomic_DNA"/>
</dbReference>
<dbReference type="OrthoDB" id="9792534at2"/>
<dbReference type="AlphaFoldDB" id="A0A5C5ZMR4"/>